<dbReference type="RefSeq" id="WP_244708864.1">
    <property type="nucleotide sequence ID" value="NZ_CP095073.1"/>
</dbReference>
<feature type="transmembrane region" description="Helical" evidence="1">
    <location>
        <begin position="106"/>
        <end position="130"/>
    </location>
</feature>
<feature type="transmembrane region" description="Helical" evidence="1">
    <location>
        <begin position="51"/>
        <end position="71"/>
    </location>
</feature>
<sequence length="178" mass="19286">MNTRILTILSLFVGIGTVLHYVMPPFFFGMRPDMMLAMMFLGIMLFPKPRYVLLLSLATGLIAAITTTVPGGQVANLIDKPLSAAVFMLLLLSFRKGMEYKALPPLLTAVGTMVSGSIFLCIVIFLLGVMQTSFTALFLAVVLPTAVLNGGIMLVIYPLAKAFIRRSQMTGLHTPKAS</sequence>
<feature type="transmembrane region" description="Helical" evidence="1">
    <location>
        <begin position="136"/>
        <end position="160"/>
    </location>
</feature>
<dbReference type="InterPro" id="IPR031360">
    <property type="entry name" value="TrpP"/>
</dbReference>
<dbReference type="EMBL" id="CP095073">
    <property type="protein sequence ID" value="UOQ43505.1"/>
    <property type="molecule type" value="Genomic_DNA"/>
</dbReference>
<evidence type="ECO:0000313" key="3">
    <source>
        <dbReference type="Proteomes" id="UP000831787"/>
    </source>
</evidence>
<feature type="transmembrane region" description="Helical" evidence="1">
    <location>
        <begin position="6"/>
        <end position="30"/>
    </location>
</feature>
<evidence type="ECO:0000256" key="1">
    <source>
        <dbReference type="SAM" id="Phobius"/>
    </source>
</evidence>
<name>A0ABY4EHM9_9BACI</name>
<keyword evidence="1" id="KW-1133">Transmembrane helix</keyword>
<keyword evidence="3" id="KW-1185">Reference proteome</keyword>
<organism evidence="2 3">
    <name type="scientific">Halobacillus salinarum</name>
    <dbReference type="NCBI Taxonomy" id="2932257"/>
    <lineage>
        <taxon>Bacteria</taxon>
        <taxon>Bacillati</taxon>
        <taxon>Bacillota</taxon>
        <taxon>Bacilli</taxon>
        <taxon>Bacillales</taxon>
        <taxon>Bacillaceae</taxon>
        <taxon>Halobacillus</taxon>
    </lineage>
</organism>
<dbReference type="Proteomes" id="UP000831787">
    <property type="component" value="Chromosome"/>
</dbReference>
<protein>
    <submittedName>
        <fullName evidence="2">Tryptophan transporter</fullName>
    </submittedName>
</protein>
<keyword evidence="1" id="KW-0812">Transmembrane</keyword>
<accession>A0ABY4EHM9</accession>
<gene>
    <name evidence="2" type="ORF">MUN89_16515</name>
</gene>
<dbReference type="Pfam" id="PF17099">
    <property type="entry name" value="TrpP"/>
    <property type="match status" value="1"/>
</dbReference>
<reference evidence="2 3" key="1">
    <citation type="submission" date="2022-04" db="EMBL/GenBank/DDBJ databases">
        <title>Halobacillus sp. isolated from saltern.</title>
        <authorList>
            <person name="Won M."/>
            <person name="Lee C.-M."/>
            <person name="Woen H.-Y."/>
            <person name="Kwon S.-W."/>
        </authorList>
    </citation>
    <scope>NUCLEOTIDE SEQUENCE [LARGE SCALE GENOMIC DNA]</scope>
    <source>
        <strain evidence="2 3">SSBR10-3</strain>
    </source>
</reference>
<keyword evidence="1" id="KW-0472">Membrane</keyword>
<evidence type="ECO:0000313" key="2">
    <source>
        <dbReference type="EMBL" id="UOQ43505.1"/>
    </source>
</evidence>
<proteinExistence type="predicted"/>